<evidence type="ECO:0008006" key="3">
    <source>
        <dbReference type="Google" id="ProtNLM"/>
    </source>
</evidence>
<dbReference type="InterPro" id="IPR015943">
    <property type="entry name" value="WD40/YVTN_repeat-like_dom_sf"/>
</dbReference>
<reference evidence="1" key="1">
    <citation type="submission" date="2023-06" db="EMBL/GenBank/DDBJ databases">
        <title>Draft genome sequence of Nocardioides sp. SOB72.</title>
        <authorList>
            <person name="Zhang G."/>
        </authorList>
    </citation>
    <scope>NUCLEOTIDE SEQUENCE</scope>
    <source>
        <strain evidence="1">SOB72</strain>
    </source>
</reference>
<dbReference type="RefSeq" id="WP_300960698.1">
    <property type="nucleotide sequence ID" value="NZ_JAUHJR010000003.1"/>
</dbReference>
<dbReference type="EMBL" id="JAUHJR010000003">
    <property type="protein sequence ID" value="MDN4161786.1"/>
    <property type="molecule type" value="Genomic_DNA"/>
</dbReference>
<proteinExistence type="predicted"/>
<comment type="caution">
    <text evidence="1">The sequence shown here is derived from an EMBL/GenBank/DDBJ whole genome shotgun (WGS) entry which is preliminary data.</text>
</comment>
<gene>
    <name evidence="1" type="ORF">QWY29_10525</name>
</gene>
<sequence length="324" mass="34656">MRTWRDLPRATAVVATIGVVAALLPTASAYPGSPPAEKPRVTRAVSLVGTDLHLQGGKVVPLPTKAGSHPVLLGTSRRGWVVASGSTFRLVRPGGAVQRITGRNGTDLFVTEALSDDGERVVTASLDQGDTFNIRVADLDGKVAVRTFFEELYVDVMDADDGRVYVGGRDGLWVVDERTDGRTRVLRRPTALVALEHDTVFVGTRKRPGRVGPTSLGEPGTPRWRARSVPVAVSPDGAHVVGDDGTVRAMADGRVVRRVPTPGRGREFHSLGWASARRVLVETRSGGRTTLRSCPLPRGTCRVVGSTKRLVSVPTSHGGPYRMP</sequence>
<accession>A0ABT8EUY9</accession>
<keyword evidence="2" id="KW-1185">Reference proteome</keyword>
<name>A0ABT8EUY9_9ACTN</name>
<evidence type="ECO:0000313" key="1">
    <source>
        <dbReference type="EMBL" id="MDN4161786.1"/>
    </source>
</evidence>
<evidence type="ECO:0000313" key="2">
    <source>
        <dbReference type="Proteomes" id="UP001168537"/>
    </source>
</evidence>
<protein>
    <recommendedName>
        <fullName evidence="3">SMP-30/Gluconolactonase/LRE-like region domain-containing protein</fullName>
    </recommendedName>
</protein>
<organism evidence="1 2">
    <name type="scientific">Nocardioides abyssi</name>
    <dbReference type="NCBI Taxonomy" id="3058370"/>
    <lineage>
        <taxon>Bacteria</taxon>
        <taxon>Bacillati</taxon>
        <taxon>Actinomycetota</taxon>
        <taxon>Actinomycetes</taxon>
        <taxon>Propionibacteriales</taxon>
        <taxon>Nocardioidaceae</taxon>
        <taxon>Nocardioides</taxon>
    </lineage>
</organism>
<dbReference type="SUPFAM" id="SSF69322">
    <property type="entry name" value="Tricorn protease domain 2"/>
    <property type="match status" value="1"/>
</dbReference>
<dbReference type="Gene3D" id="2.130.10.10">
    <property type="entry name" value="YVTN repeat-like/Quinoprotein amine dehydrogenase"/>
    <property type="match status" value="1"/>
</dbReference>
<dbReference type="Proteomes" id="UP001168537">
    <property type="component" value="Unassembled WGS sequence"/>
</dbReference>